<dbReference type="Gene3D" id="2.60.40.10">
    <property type="entry name" value="Immunoglobulins"/>
    <property type="match status" value="1"/>
</dbReference>
<comment type="caution">
    <text evidence="3">The sequence shown here is derived from an EMBL/GenBank/DDBJ whole genome shotgun (WGS) entry which is preliminary data.</text>
</comment>
<dbReference type="EMBL" id="JAAGVY010000036">
    <property type="protein sequence ID" value="NEN24935.1"/>
    <property type="molecule type" value="Genomic_DNA"/>
</dbReference>
<dbReference type="SUPFAM" id="SSF52129">
    <property type="entry name" value="Caspase-like"/>
    <property type="match status" value="1"/>
</dbReference>
<evidence type="ECO:0000259" key="2">
    <source>
        <dbReference type="Pfam" id="PF01364"/>
    </source>
</evidence>
<keyword evidence="4" id="KW-1185">Reference proteome</keyword>
<feature type="domain" description="Gingipain" evidence="2">
    <location>
        <begin position="424"/>
        <end position="774"/>
    </location>
</feature>
<reference evidence="3 4" key="1">
    <citation type="submission" date="2020-02" db="EMBL/GenBank/DDBJ databases">
        <title>Out from the shadows clarifying the taxonomy of the family Cryomorphaceae and related taxa by utilizing the GTDB taxonomic framework.</title>
        <authorList>
            <person name="Bowman J.P."/>
        </authorList>
    </citation>
    <scope>NUCLEOTIDE SEQUENCE [LARGE SCALE GENOMIC DNA]</scope>
    <source>
        <strain evidence="3 4">QSSC 1-22</strain>
    </source>
</reference>
<dbReference type="InterPro" id="IPR001769">
    <property type="entry name" value="Gingipain"/>
</dbReference>
<dbReference type="RefSeq" id="WP_163286325.1">
    <property type="nucleotide sequence ID" value="NZ_JAAGVY010000036.1"/>
</dbReference>
<dbReference type="InterPro" id="IPR029031">
    <property type="entry name" value="Gingipain_N_sf"/>
</dbReference>
<dbReference type="Gene3D" id="3.40.50.10390">
    <property type="entry name" value="Gingipain r, domain 1"/>
    <property type="match status" value="1"/>
</dbReference>
<gene>
    <name evidence="3" type="ORF">G3O08_15650</name>
</gene>
<sequence>MKKIGLILWFALLTAVSFGQPFGNEWIQYGQKHYRIPIFEDGVYRITYQNFVAAGIPVSLIDPQNIQMFAFAQEVPIFVSDGQDGVFNSGDYVEFIGEKNDGRREAGLYNAPQDQGNPDYSLFNDTVRYYLTVTPGGNHLRFSNANDQNFDAYAPVPYVWKQSKLVFSNRYFDQPQLLDQPPSNQPNFRLSLSEFIAGEGWLSNPITLSSTAFTANVPTANAYTGSDVPPAEATTVVVGVSDMSDTGNDHFIQVKYGAEQALVVNYQYNGYRINTFDFNIPNASLGATQTPILHQVVNALGITRDDQAIAKTEITYPHSTNLAEADFFRFQYRLNTAQSKTRFDFSNILGANPRIYTLGTNAQRVALSANGASYRGLIANNFDLEKFDCLLVTDATVKSISGIETTGNNGFFTNFGQTQIDSAFVIITHSSLMVPAQQYANYRQQKFNTILVNVDELYDQFGFGVEKSGMSIRNFANYILQTWSSTPQHLLLLGKDIRTASIGSLAGTRRSPVHFANSLVPSLGFPPSDNYLTQGLANTFLEPAMRTGRVSAKSPEEVEWYLDKLQTFESQPPAIWMKNVMHLGGGGNIAEQNRFANHLASYETAIEDSSFGGVVTTFLKSGSDPIQINVSEEVSNLIENEGVSLMTFFAHAGSEGFDQSIDNPQNFDWNGKYPFLLGNGCYSGDYHSPGAGSTSEKYTILNQQGVIGFLASVELGIEGDLHAFSSAFYKHVSKLSYAQTIGSQIRNSLSDVAAPTVLRRYLCYDMGLQGDPGVVLNSFPWPDFEITAQDVFFTPQEITADIDSFTVKVAVKNIGRATNQPFAVTLEHHTPEGIGDSVYVYQMNGLYNRDTASFRLPVDLQYGVGLHQFNVFVDLPENVIRELDGFEQVNNQVIGKELFISNGGLIPIYPYPFAVIPQKDPVLRASTGNPLAEERTYRIEIDTTDLFNSPLLQTTEIVETGGVIEWQPTLNYPDSIVYFWRCAELTDTETLWRESSFQYIPEKLGWGQAQIFQFKNNNFFLTEFNRTERRVDFYSGTVNLRNRVIGNSFALSNNIVLNNTEVEYGACGTSPSVHLAVFDPITFEAWGTNYDGANPDHNFGNANNGGACRARVEYYFIYRQSSATQMQALADLLLSETIPDGHYVVLYTIRNVNYELWDNTPDIYTAFQSLGATMIGAESAQDSVPFSLILRKGDPSFVYEQYGDTINEVLLNSVNIPSSGSEGTMTTQKIGPSKNWKTASWNTFSLDANEGDNSQIKIIGIDANGLETDIPGGEFSADDDEIDLSNLVSADQYPYLRLSAHHEDPQNLTPLQINRWHVLYDQVPEAAVDPNHFYVFQNKELQQGQAGYIAVAIANVSDHDMDSLLVNYWIEDGDRNQVEIPYPRQDSLRKGEVLIDTVYFDTRNLTGNNTLWVEVNPRGDSGLYDQPEQSHFNNLLQIPFSVSRDNQNPLLDVTFDGIHIINGEIVSPSPEVLIVLKDENPFLIMDEPSDTALFKVFISSPGGQLVQQYFNSSTDNILEFIPAINSKNRAKIFYRPKLKDDGKYSLLIQATDKSGNQSANIDYQIEFEVVNESTISEVLNYPNPFSTSTQFVFTLTGTEVPDEFKIQIMTISGKIVREIMQQEFGPIRIGRNFSEYRWDGRDEYGDRLANGVYLYRVIARLNGENIDKRENAASQYFTKSWGKMVLFK</sequence>
<evidence type="ECO:0000256" key="1">
    <source>
        <dbReference type="ARBA" id="ARBA00022729"/>
    </source>
</evidence>
<evidence type="ECO:0000313" key="3">
    <source>
        <dbReference type="EMBL" id="NEN24935.1"/>
    </source>
</evidence>
<dbReference type="GO" id="GO:0006508">
    <property type="term" value="P:proteolysis"/>
    <property type="evidence" value="ECO:0007669"/>
    <property type="project" value="InterPro"/>
</dbReference>
<evidence type="ECO:0000313" key="4">
    <source>
        <dbReference type="Proteomes" id="UP000486602"/>
    </source>
</evidence>
<protein>
    <recommendedName>
        <fullName evidence="2">Gingipain domain-containing protein</fullName>
    </recommendedName>
</protein>
<dbReference type="InterPro" id="IPR029030">
    <property type="entry name" value="Caspase-like_dom_sf"/>
</dbReference>
<dbReference type="Gene3D" id="2.60.40.4070">
    <property type="match status" value="1"/>
</dbReference>
<dbReference type="Proteomes" id="UP000486602">
    <property type="component" value="Unassembled WGS sequence"/>
</dbReference>
<name>A0A7K3WWF2_9FLAO</name>
<accession>A0A7K3WWF2</accession>
<dbReference type="InterPro" id="IPR013783">
    <property type="entry name" value="Ig-like_fold"/>
</dbReference>
<dbReference type="Gene3D" id="3.40.50.1460">
    <property type="match status" value="1"/>
</dbReference>
<dbReference type="GO" id="GO:0008234">
    <property type="term" value="F:cysteine-type peptidase activity"/>
    <property type="evidence" value="ECO:0007669"/>
    <property type="project" value="InterPro"/>
</dbReference>
<dbReference type="Pfam" id="PF01364">
    <property type="entry name" value="Peptidase_C25"/>
    <property type="match status" value="1"/>
</dbReference>
<keyword evidence="1" id="KW-0732">Signal</keyword>
<organism evidence="3 4">
    <name type="scientific">Cryomorpha ignava</name>
    <dbReference type="NCBI Taxonomy" id="101383"/>
    <lineage>
        <taxon>Bacteria</taxon>
        <taxon>Pseudomonadati</taxon>
        <taxon>Bacteroidota</taxon>
        <taxon>Flavobacteriia</taxon>
        <taxon>Flavobacteriales</taxon>
        <taxon>Cryomorphaceae</taxon>
        <taxon>Cryomorpha</taxon>
    </lineage>
</organism>
<proteinExistence type="predicted"/>